<organism evidence="2 3">
    <name type="scientific">Nitrosopumilus zosterae</name>
    <dbReference type="NCBI Taxonomy" id="718286"/>
    <lineage>
        <taxon>Archaea</taxon>
        <taxon>Nitrososphaerota</taxon>
        <taxon>Nitrososphaeria</taxon>
        <taxon>Nitrosopumilales</taxon>
        <taxon>Nitrosopumilaceae</taxon>
        <taxon>Nitrosopumilus</taxon>
    </lineage>
</organism>
<dbReference type="Proteomes" id="UP000245829">
    <property type="component" value="Unassembled WGS sequence"/>
</dbReference>
<keyword evidence="1" id="KW-1133">Transmembrane helix</keyword>
<sequence length="351" mass="41330">MARREVLMTGLSLFLAIVVGILMDWDFKKIDSNESLISYFLIGGIVTSIIYGFKPRAEKYFEKDESKTRRIEKIITETSADKRKDLDEYSGHLKKDFLSLIESEMENTNTISYYDAIKNLKTHKKMLLQHLYTFEKGVFISPPIYTRYFEARETDGKLEHIWSELSNMSTRFYTIAIKEFKSKEFWTIDTEKLLGMIGIPKVTHLTKNVNLDNIHPKSPTEIYKGSFTYEEDQNSYTKKYFNIKYNGEIVSKSESKKIAKKLVKMLHQQCIYSSKKMLNILDMKKENEKFIKPAVHTMFKEIAESVRVGKPKLGVCDACIGFYPFERKMHYQQYLDEFNSTPWSWSDDHWH</sequence>
<keyword evidence="1" id="KW-0812">Transmembrane</keyword>
<keyword evidence="3" id="KW-1185">Reference proteome</keyword>
<dbReference type="GeneID" id="76209477"/>
<keyword evidence="1" id="KW-0472">Membrane</keyword>
<accession>A0A2S2KNY7</accession>
<comment type="caution">
    <text evidence="2">The sequence shown here is derived from an EMBL/GenBank/DDBJ whole genome shotgun (WGS) entry which is preliminary data.</text>
</comment>
<dbReference type="EMBL" id="BGKI01000001">
    <property type="protein sequence ID" value="GBH33356.1"/>
    <property type="molecule type" value="Genomic_DNA"/>
</dbReference>
<evidence type="ECO:0000256" key="1">
    <source>
        <dbReference type="SAM" id="Phobius"/>
    </source>
</evidence>
<dbReference type="AlphaFoldDB" id="A0A2S2KNY7"/>
<gene>
    <name evidence="2" type="ORF">NZNM25_01470</name>
</gene>
<dbReference type="OrthoDB" id="386731at2157"/>
<protein>
    <submittedName>
        <fullName evidence="2">Uncharacterized protein</fullName>
    </submittedName>
</protein>
<name>A0A2S2KNY7_9ARCH</name>
<proteinExistence type="predicted"/>
<feature type="transmembrane region" description="Helical" evidence="1">
    <location>
        <begin position="36"/>
        <end position="53"/>
    </location>
</feature>
<dbReference type="RefSeq" id="WP_109876016.1">
    <property type="nucleotide sequence ID" value="NZ_AP026695.1"/>
</dbReference>
<evidence type="ECO:0000313" key="3">
    <source>
        <dbReference type="Proteomes" id="UP000245829"/>
    </source>
</evidence>
<reference evidence="2 3" key="1">
    <citation type="submission" date="2018-05" db="EMBL/GenBank/DDBJ databases">
        <title>genome sequencing of Nitrosopumilus sp. NM25.</title>
        <authorList>
            <person name="Mori K."/>
            <person name="Nakagawa T."/>
        </authorList>
    </citation>
    <scope>NUCLEOTIDE SEQUENCE [LARGE SCALE GENOMIC DNA]</scope>
    <source>
        <strain evidence="2 3">NM25</strain>
    </source>
</reference>
<evidence type="ECO:0000313" key="2">
    <source>
        <dbReference type="EMBL" id="GBH33356.1"/>
    </source>
</evidence>